<gene>
    <name evidence="1" type="ORF">F8C67_09575</name>
</gene>
<name>A0A6N6RH57_9FLAO</name>
<keyword evidence="2" id="KW-1185">Reference proteome</keyword>
<dbReference type="GO" id="GO:0016603">
    <property type="term" value="F:glutaminyl-peptide cyclotransferase activity"/>
    <property type="evidence" value="ECO:0007669"/>
    <property type="project" value="InterPro"/>
</dbReference>
<comment type="caution">
    <text evidence="1">The sequence shown here is derived from an EMBL/GenBank/DDBJ whole genome shotgun (WGS) entry which is preliminary data.</text>
</comment>
<dbReference type="AlphaFoldDB" id="A0A6N6RH57"/>
<dbReference type="PANTHER" id="PTHR31270">
    <property type="entry name" value="GLUTAMINYL-PEPTIDE CYCLOTRANSFERASE"/>
    <property type="match status" value="1"/>
</dbReference>
<evidence type="ECO:0000313" key="1">
    <source>
        <dbReference type="EMBL" id="KAB2809795.1"/>
    </source>
</evidence>
<dbReference type="PROSITE" id="PS51257">
    <property type="entry name" value="PROKAR_LIPOPROTEIN"/>
    <property type="match status" value="1"/>
</dbReference>
<dbReference type="SUPFAM" id="SSF50969">
    <property type="entry name" value="YVTN repeat-like/Quinoprotein amine dehydrogenase"/>
    <property type="match status" value="1"/>
</dbReference>
<organism evidence="1 2">
    <name type="scientific">Phaeocystidibacter luteus</name>
    <dbReference type="NCBI Taxonomy" id="911197"/>
    <lineage>
        <taxon>Bacteria</taxon>
        <taxon>Pseudomonadati</taxon>
        <taxon>Bacteroidota</taxon>
        <taxon>Flavobacteriia</taxon>
        <taxon>Flavobacteriales</taxon>
        <taxon>Phaeocystidibacteraceae</taxon>
        <taxon>Phaeocystidibacter</taxon>
    </lineage>
</organism>
<dbReference type="Pfam" id="PF05096">
    <property type="entry name" value="Glu_cyclase_2"/>
    <property type="match status" value="1"/>
</dbReference>
<dbReference type="InterPro" id="IPR007788">
    <property type="entry name" value="QCT"/>
</dbReference>
<dbReference type="PANTHER" id="PTHR31270:SF1">
    <property type="entry name" value="GLUTAMINYL-PEPTIDE CYCLOTRANSFERASE"/>
    <property type="match status" value="1"/>
</dbReference>
<protein>
    <submittedName>
        <fullName evidence="1">Glutaminyl-peptide cyclotransferase</fullName>
    </submittedName>
</protein>
<sequence length="331" mass="37420">MKKLVYILPLLVLFGCSEEKLSAKFNLSGVEGELFQQNRTATFPVEHNGDGVVILNDGNVVSNSNQLNFNQFDFGVHKVRMAVYRGEDTTDAEFRVTVIPSESPTSVQYEIVNTYPHPEELFTQGLILDGDMVLESSGQYGESALSVYKLGSDEIIQQHKVPGSWFAEGLAILGDTLFQVTWKRGEGQTYYWDGTKFEVTRAFRYQNREGWGLTSLNGMLLWTDGSEKLRFVDPQDMSIQRTVKVLSDLGWFANLNELEMYNGRVAANLWQTSRIAFINPENGLVDHVLDLNELADRHRNAGVLNGMMVNGENLIVTGKNWPVMYELKLTW</sequence>
<reference evidence="1 2" key="1">
    <citation type="submission" date="2019-09" db="EMBL/GenBank/DDBJ databases">
        <title>Genomes of family Cryomorphaceae.</title>
        <authorList>
            <person name="Bowman J.P."/>
        </authorList>
    </citation>
    <scope>NUCLEOTIDE SEQUENCE [LARGE SCALE GENOMIC DNA]</scope>
    <source>
        <strain evidence="1 2">LMG 25704</strain>
    </source>
</reference>
<dbReference type="OrthoDB" id="9783700at2"/>
<dbReference type="Proteomes" id="UP000468650">
    <property type="component" value="Unassembled WGS sequence"/>
</dbReference>
<proteinExistence type="predicted"/>
<dbReference type="InterPro" id="IPR011044">
    <property type="entry name" value="Quino_amine_DH_bsu"/>
</dbReference>
<accession>A0A6N6RH57</accession>
<dbReference type="RefSeq" id="WP_151667618.1">
    <property type="nucleotide sequence ID" value="NZ_WBVO01000007.1"/>
</dbReference>
<keyword evidence="1" id="KW-0808">Transferase</keyword>
<evidence type="ECO:0000313" key="2">
    <source>
        <dbReference type="Proteomes" id="UP000468650"/>
    </source>
</evidence>
<dbReference type="EMBL" id="WBVO01000007">
    <property type="protein sequence ID" value="KAB2809795.1"/>
    <property type="molecule type" value="Genomic_DNA"/>
</dbReference>